<dbReference type="InterPro" id="IPR000917">
    <property type="entry name" value="Sulfatase_N"/>
</dbReference>
<dbReference type="AlphaFoldDB" id="A0A518BBS0"/>
<dbReference type="PROSITE" id="PS00523">
    <property type="entry name" value="SULFATASE_1"/>
    <property type="match status" value="1"/>
</dbReference>
<dbReference type="Gene3D" id="3.30.1120.10">
    <property type="match status" value="1"/>
</dbReference>
<evidence type="ECO:0000256" key="1">
    <source>
        <dbReference type="ARBA" id="ARBA00008779"/>
    </source>
</evidence>
<evidence type="ECO:0000256" key="3">
    <source>
        <dbReference type="ARBA" id="ARBA00022801"/>
    </source>
</evidence>
<dbReference type="InterPro" id="IPR017850">
    <property type="entry name" value="Alkaline_phosphatase_core_sf"/>
</dbReference>
<comment type="similarity">
    <text evidence="1">Belongs to the sulfatase family.</text>
</comment>
<evidence type="ECO:0000313" key="8">
    <source>
        <dbReference type="Proteomes" id="UP000317093"/>
    </source>
</evidence>
<dbReference type="GO" id="GO:0046872">
    <property type="term" value="F:metal ion binding"/>
    <property type="evidence" value="ECO:0007669"/>
    <property type="project" value="UniProtKB-KW"/>
</dbReference>
<dbReference type="PROSITE" id="PS00149">
    <property type="entry name" value="SULFATASE_2"/>
    <property type="match status" value="1"/>
</dbReference>
<dbReference type="KEGG" id="knv:Pan216_53260"/>
<dbReference type="RefSeq" id="WP_145262647.1">
    <property type="nucleotide sequence ID" value="NZ_CP036279.1"/>
</dbReference>
<feature type="signal peptide" evidence="5">
    <location>
        <begin position="1"/>
        <end position="20"/>
    </location>
</feature>
<dbReference type="GO" id="GO:0004065">
    <property type="term" value="F:arylsulfatase activity"/>
    <property type="evidence" value="ECO:0007669"/>
    <property type="project" value="UniProtKB-EC"/>
</dbReference>
<dbReference type="Pfam" id="PF00884">
    <property type="entry name" value="Sulfatase"/>
    <property type="match status" value="1"/>
</dbReference>
<dbReference type="Proteomes" id="UP000317093">
    <property type="component" value="Chromosome"/>
</dbReference>
<dbReference type="EMBL" id="CP036279">
    <property type="protein sequence ID" value="QDU64436.1"/>
    <property type="molecule type" value="Genomic_DNA"/>
</dbReference>
<proteinExistence type="inferred from homology"/>
<dbReference type="InterPro" id="IPR024607">
    <property type="entry name" value="Sulfatase_CS"/>
</dbReference>
<sequence precursor="true">MPTCLLTALCSLLGFGALQAAETNKPPNIVVILVDDLGYGDLACQGAKDLQTPHVDGLIANGMKLNHFYANSPVCSPTRAALLTGCYPSVAGVPGVIRTHPENSWGYLRPDLPLLSTMLKRNGYHTAIVGKWHLGLEAPNIPTKRGFDLFQGYLGDMMDDYTTHLRHDINYMRLNETEIDPKGHATDIFSTWAVNYINDRAKKQEPFFLYLAYNAPHTPIQPPDSWLKLVKKKQPGISDKRAKLVALIEHLDKGIGEVLHAIKSAGIDERTVVVFTSDNGGQCDVGANNGKLHGCKGEMYEGGLRVPASVTWPGHIKPGVSHDGVFLTMDLFPTLCEVAGVPVKHRIDGQSFAGVLKGDLKPFPQRDLYWERREGGKFDGLTIQAVRRGNWKLLHNSPFEPMKLFNLNNDPREQFDLMKTRPKEVQALSSLLRKHIQRGGAVPWQKPTPPLTSP</sequence>
<evidence type="ECO:0000256" key="4">
    <source>
        <dbReference type="ARBA" id="ARBA00022837"/>
    </source>
</evidence>
<reference evidence="7 8" key="1">
    <citation type="submission" date="2019-02" db="EMBL/GenBank/DDBJ databases">
        <title>Deep-cultivation of Planctomycetes and their phenomic and genomic characterization uncovers novel biology.</title>
        <authorList>
            <person name="Wiegand S."/>
            <person name="Jogler M."/>
            <person name="Boedeker C."/>
            <person name="Pinto D."/>
            <person name="Vollmers J."/>
            <person name="Rivas-Marin E."/>
            <person name="Kohn T."/>
            <person name="Peeters S.H."/>
            <person name="Heuer A."/>
            <person name="Rast P."/>
            <person name="Oberbeckmann S."/>
            <person name="Bunk B."/>
            <person name="Jeske O."/>
            <person name="Meyerdierks A."/>
            <person name="Storesund J.E."/>
            <person name="Kallscheuer N."/>
            <person name="Luecker S."/>
            <person name="Lage O.M."/>
            <person name="Pohl T."/>
            <person name="Merkel B.J."/>
            <person name="Hornburger P."/>
            <person name="Mueller R.-W."/>
            <person name="Bruemmer F."/>
            <person name="Labrenz M."/>
            <person name="Spormann A.M."/>
            <person name="Op den Camp H."/>
            <person name="Overmann J."/>
            <person name="Amann R."/>
            <person name="Jetten M.S.M."/>
            <person name="Mascher T."/>
            <person name="Medema M.H."/>
            <person name="Devos D.P."/>
            <person name="Kaster A.-K."/>
            <person name="Ovreas L."/>
            <person name="Rohde M."/>
            <person name="Galperin M.Y."/>
            <person name="Jogler C."/>
        </authorList>
    </citation>
    <scope>NUCLEOTIDE SEQUENCE [LARGE SCALE GENOMIC DNA]</scope>
    <source>
        <strain evidence="7 8">Pan216</strain>
    </source>
</reference>
<evidence type="ECO:0000259" key="6">
    <source>
        <dbReference type="Pfam" id="PF00884"/>
    </source>
</evidence>
<keyword evidence="8" id="KW-1185">Reference proteome</keyword>
<keyword evidence="2" id="KW-0479">Metal-binding</keyword>
<dbReference type="Gene3D" id="3.40.720.10">
    <property type="entry name" value="Alkaline Phosphatase, subunit A"/>
    <property type="match status" value="1"/>
</dbReference>
<keyword evidence="4" id="KW-0106">Calcium</keyword>
<dbReference type="SUPFAM" id="SSF53649">
    <property type="entry name" value="Alkaline phosphatase-like"/>
    <property type="match status" value="1"/>
</dbReference>
<dbReference type="PANTHER" id="PTHR42693:SF33">
    <property type="entry name" value="ARYLSULFATASE"/>
    <property type="match status" value="1"/>
</dbReference>
<dbReference type="PANTHER" id="PTHR42693">
    <property type="entry name" value="ARYLSULFATASE FAMILY MEMBER"/>
    <property type="match status" value="1"/>
</dbReference>
<keyword evidence="3 7" id="KW-0378">Hydrolase</keyword>
<organism evidence="7 8">
    <name type="scientific">Kolteria novifilia</name>
    <dbReference type="NCBI Taxonomy" id="2527975"/>
    <lineage>
        <taxon>Bacteria</taxon>
        <taxon>Pseudomonadati</taxon>
        <taxon>Planctomycetota</taxon>
        <taxon>Planctomycetia</taxon>
        <taxon>Kolteriales</taxon>
        <taxon>Kolteriaceae</taxon>
        <taxon>Kolteria</taxon>
    </lineage>
</organism>
<feature type="chain" id="PRO_5022232522" evidence="5">
    <location>
        <begin position="21"/>
        <end position="454"/>
    </location>
</feature>
<protein>
    <submittedName>
        <fullName evidence="7">Arylsulfatase</fullName>
        <ecNumber evidence="7">3.1.6.1</ecNumber>
    </submittedName>
</protein>
<keyword evidence="5" id="KW-0732">Signal</keyword>
<dbReference type="EC" id="3.1.6.1" evidence="7"/>
<dbReference type="InterPro" id="IPR050738">
    <property type="entry name" value="Sulfatase"/>
</dbReference>
<feature type="domain" description="Sulfatase N-terminal" evidence="6">
    <location>
        <begin position="27"/>
        <end position="341"/>
    </location>
</feature>
<name>A0A518BBS0_9BACT</name>
<evidence type="ECO:0000256" key="5">
    <source>
        <dbReference type="SAM" id="SignalP"/>
    </source>
</evidence>
<evidence type="ECO:0000313" key="7">
    <source>
        <dbReference type="EMBL" id="QDU64436.1"/>
    </source>
</evidence>
<dbReference type="OrthoDB" id="9783154at2"/>
<evidence type="ECO:0000256" key="2">
    <source>
        <dbReference type="ARBA" id="ARBA00022723"/>
    </source>
</evidence>
<accession>A0A518BBS0</accession>
<gene>
    <name evidence="7" type="primary">atsA_46</name>
    <name evidence="7" type="ORF">Pan216_53260</name>
</gene>